<evidence type="ECO:0000256" key="7">
    <source>
        <dbReference type="ARBA" id="ARBA00023136"/>
    </source>
</evidence>
<dbReference type="Gramene" id="TraesLAC2B03G00848990.1">
    <property type="protein sequence ID" value="TraesLAC2B03G00848990.1.CDS1"/>
    <property type="gene ID" value="TraesLAC2B03G00848990"/>
</dbReference>
<evidence type="ECO:0000256" key="6">
    <source>
        <dbReference type="ARBA" id="ARBA00023128"/>
    </source>
</evidence>
<dbReference type="Gramene" id="TraesPARA_EIv1.0_0598200.1">
    <property type="protein sequence ID" value="TraesPARA_EIv1.0_0598200.1.CDS1"/>
    <property type="gene ID" value="TraesPARA_EIv1.0_0598200"/>
</dbReference>
<comment type="subcellular location">
    <subcellularLocation>
        <location evidence="1">Mitochondrion inner membrane</location>
        <topology evidence="1">Multi-pass membrane protein</topology>
    </subcellularLocation>
</comment>
<dbReference type="SMR" id="A0A3B6C225"/>
<dbReference type="Gramene" id="TraesCS2B02G100000.1">
    <property type="protein sequence ID" value="TraesCS2B02G100000.1.cds1"/>
    <property type="gene ID" value="TraesCS2B02G100000"/>
</dbReference>
<dbReference type="PANTHER" id="PTHR10485">
    <property type="entry name" value="MITOCHONDRIAL IMPORT INNER MEMBRANE TRANSLOCASE SUBUNIT TIM-17"/>
    <property type="match status" value="1"/>
</dbReference>
<dbReference type="Gramene" id="TraesRN2B0100233000.1">
    <property type="protein sequence ID" value="TraesRN2B0100233000.1"/>
    <property type="gene ID" value="TraesRN2B0100233000"/>
</dbReference>
<dbReference type="Gramene" id="TraesNOR2B03G00863710.1">
    <property type="protein sequence ID" value="TraesNOR2B03G00863710.1.CDS1"/>
    <property type="gene ID" value="TraesNOR2B03G00863710"/>
</dbReference>
<organism evidence="9">
    <name type="scientific">Triticum aestivum</name>
    <name type="common">Wheat</name>
    <dbReference type="NCBI Taxonomy" id="4565"/>
    <lineage>
        <taxon>Eukaryota</taxon>
        <taxon>Viridiplantae</taxon>
        <taxon>Streptophyta</taxon>
        <taxon>Embryophyta</taxon>
        <taxon>Tracheophyta</taxon>
        <taxon>Spermatophyta</taxon>
        <taxon>Magnoliopsida</taxon>
        <taxon>Liliopsida</taxon>
        <taxon>Poales</taxon>
        <taxon>Poaceae</taxon>
        <taxon>BOP clade</taxon>
        <taxon>Pooideae</taxon>
        <taxon>Triticodae</taxon>
        <taxon>Triticeae</taxon>
        <taxon>Triticinae</taxon>
        <taxon>Triticum</taxon>
    </lineage>
</organism>
<dbReference type="Proteomes" id="UP000019116">
    <property type="component" value="Chromosome 2B"/>
</dbReference>
<evidence type="ECO:0000256" key="5">
    <source>
        <dbReference type="ARBA" id="ARBA00022989"/>
    </source>
</evidence>
<dbReference type="OrthoDB" id="688470at2759"/>
<dbReference type="Gramene" id="TraesCAD_scaffold_155484_01G000100.1">
    <property type="protein sequence ID" value="TraesCAD_scaffold_155484_01G000100.1"/>
    <property type="gene ID" value="TraesCAD_scaffold_155484_01G000100"/>
</dbReference>
<accession>A0A3B6C225</accession>
<dbReference type="Gramene" id="TraesCS2B03G0231500.1">
    <property type="protein sequence ID" value="TraesCS2B03G0231500.1.CDS1"/>
    <property type="gene ID" value="TraesCS2B03G0231500"/>
</dbReference>
<reference evidence="9" key="1">
    <citation type="submission" date="2018-08" db="EMBL/GenBank/DDBJ databases">
        <authorList>
            <person name="Rossello M."/>
        </authorList>
    </citation>
    <scope>NUCLEOTIDE SEQUENCE [LARGE SCALE GENOMIC DNA]</scope>
    <source>
        <strain evidence="9">cv. Chinese Spring</strain>
    </source>
</reference>
<evidence type="ECO:0000256" key="1">
    <source>
        <dbReference type="ARBA" id="ARBA00004448"/>
    </source>
</evidence>
<dbReference type="GO" id="GO:0030150">
    <property type="term" value="P:protein import into mitochondrial matrix"/>
    <property type="evidence" value="ECO:0000318"/>
    <property type="project" value="GO_Central"/>
</dbReference>
<evidence type="ECO:0000256" key="2">
    <source>
        <dbReference type="ARBA" id="ARBA00008444"/>
    </source>
</evidence>
<dbReference type="PANTHER" id="PTHR10485:SF24">
    <property type="entry name" value="MITOCHONDRIAL IMPORT INNER MEMBRANE TRANSLOCASE SUBUNIT TIM22"/>
    <property type="match status" value="1"/>
</dbReference>
<dbReference type="Gramene" id="TraesJUL2B03G00857180.1">
    <property type="protein sequence ID" value="TraesJUL2B03G00857180.1.CDS1"/>
    <property type="gene ID" value="TraesJUL2B03G00857180"/>
</dbReference>
<proteinExistence type="inferred from homology"/>
<evidence type="ECO:0000313" key="10">
    <source>
        <dbReference type="Proteomes" id="UP000019116"/>
    </source>
</evidence>
<keyword evidence="3 8" id="KW-0812">Transmembrane</keyword>
<keyword evidence="7 8" id="KW-0472">Membrane</keyword>
<dbReference type="Gramene" id="TraesSTA2B03G00852900.1">
    <property type="protein sequence ID" value="TraesSTA2B03G00852900.1.CDS1"/>
    <property type="gene ID" value="TraesSTA2B03G00852900"/>
</dbReference>
<dbReference type="GO" id="GO:0005744">
    <property type="term" value="C:TIM23 mitochondrial import inner membrane translocase complex"/>
    <property type="evidence" value="ECO:0000318"/>
    <property type="project" value="GO_Central"/>
</dbReference>
<keyword evidence="4" id="KW-0999">Mitochondrion inner membrane</keyword>
<evidence type="ECO:0000313" key="9">
    <source>
        <dbReference type="EnsemblPlants" id="TraesCS2B02G100000.1.cds1"/>
    </source>
</evidence>
<feature type="transmembrane region" description="Helical" evidence="8">
    <location>
        <begin position="17"/>
        <end position="38"/>
    </location>
</feature>
<evidence type="ECO:0000256" key="8">
    <source>
        <dbReference type="SAM" id="Phobius"/>
    </source>
</evidence>
<sequence>MPTLIGTSTEQMPLQDIAGKAGLVVVLGAAGGSAFYFLKGLRNAKGRRLAGGAQGVLANAPRVGQWAAWLGVVRAIHCAMEHANQEDDPINALIAWGGANALCSIRRGPLAAVLSGLKGAAFGGVVGIAMYSLNHFMAED</sequence>
<evidence type="ECO:0000256" key="3">
    <source>
        <dbReference type="ARBA" id="ARBA00022692"/>
    </source>
</evidence>
<dbReference type="Gramene" id="TraesSYM2B03G00862830.1">
    <property type="protein sequence ID" value="TraesSYM2B03G00862830.1.CDS1"/>
    <property type="gene ID" value="TraesSYM2B03G00862830"/>
</dbReference>
<evidence type="ECO:0000256" key="4">
    <source>
        <dbReference type="ARBA" id="ARBA00022792"/>
    </source>
</evidence>
<dbReference type="Gramene" id="TraesARI2B03G00862960.1">
    <property type="protein sequence ID" value="TraesARI2B03G00862960.1.CDS1"/>
    <property type="gene ID" value="TraesARI2B03G00862960"/>
</dbReference>
<feature type="transmembrane region" description="Helical" evidence="8">
    <location>
        <begin position="110"/>
        <end position="133"/>
    </location>
</feature>
<comment type="similarity">
    <text evidence="2">Belongs to the Tim17/Tim22/Tim23 family.</text>
</comment>
<keyword evidence="6" id="KW-0496">Mitochondrion</keyword>
<dbReference type="Gramene" id="TraesROB_scaffold_133599_01G000200.1">
    <property type="protein sequence ID" value="TraesROB_scaffold_133599_01G000200.1"/>
    <property type="gene ID" value="TraesROB_scaffold_133599_01G000200"/>
</dbReference>
<dbReference type="AlphaFoldDB" id="A0A3B6C225"/>
<dbReference type="Gramene" id="TraesLDM2B03G00853930.1">
    <property type="protein sequence ID" value="TraesLDM2B03G00853930.1.CDS1"/>
    <property type="gene ID" value="TraesLDM2B03G00853930"/>
</dbReference>
<dbReference type="Gramene" id="TraesJAG2B03G00851860.1">
    <property type="protein sequence ID" value="TraesJAG2B03G00851860.1.CDS1"/>
    <property type="gene ID" value="TraesJAG2B03G00851860"/>
</dbReference>
<dbReference type="Gramene" id="TraesWEE_scaffold_171583_01G000100.1">
    <property type="protein sequence ID" value="TraesWEE_scaffold_171583_01G000100.1"/>
    <property type="gene ID" value="TraesWEE_scaffold_171583_01G000100"/>
</dbReference>
<reference evidence="9" key="2">
    <citation type="submission" date="2018-10" db="UniProtKB">
        <authorList>
            <consortium name="EnsemblPlants"/>
        </authorList>
    </citation>
    <scope>IDENTIFICATION</scope>
</reference>
<dbReference type="EnsemblPlants" id="TraesCS2B02G100000.1">
    <property type="protein sequence ID" value="TraesCS2B02G100000.1.cds1"/>
    <property type="gene ID" value="TraesCS2B02G100000"/>
</dbReference>
<keyword evidence="10" id="KW-1185">Reference proteome</keyword>
<keyword evidence="5 8" id="KW-1133">Transmembrane helix</keyword>
<protein>
    <submittedName>
        <fullName evidence="9">Uncharacterized protein</fullName>
    </submittedName>
</protein>
<dbReference type="Pfam" id="PF02466">
    <property type="entry name" value="Tim17"/>
    <property type="match status" value="1"/>
</dbReference>
<dbReference type="Gramene" id="TraesCLE_scaffold_166632_01G000100.1">
    <property type="protein sequence ID" value="TraesCLE_scaffold_166632_01G000100.1"/>
    <property type="gene ID" value="TraesCLE_scaffold_166632_01G000100"/>
</dbReference>
<dbReference type="STRING" id="4565.A0A3B6C225"/>
<name>A0A3B6C225_WHEAT</name>